<dbReference type="Pfam" id="PF13923">
    <property type="entry name" value="zf-C3HC4_2"/>
    <property type="match status" value="1"/>
</dbReference>
<evidence type="ECO:0000259" key="7">
    <source>
        <dbReference type="PROSITE" id="PS50089"/>
    </source>
</evidence>
<dbReference type="SUPFAM" id="SSF49599">
    <property type="entry name" value="TRAF domain-like"/>
    <property type="match status" value="1"/>
</dbReference>
<dbReference type="InterPro" id="IPR017907">
    <property type="entry name" value="Znf_RING_CS"/>
</dbReference>
<sequence length="395" mass="45487">MAEGPQNVALSLAEESSINEFAAPEARFECPICLSWLRDPVVTSCGHRFCRSCIQEWLLKETACPVDSMKLNKDSDIFPDNFTRREISQQKTKCPNIVRGCLIELSPLDVESHLLECKYRIPELPDSEKLRCTFVHVGCDQKFEDEPQRQQHLEQNIQQHLLLLSQAYSKFTINSAEDNASSTLAQANFWDPPSKHESSSELNQGDNLQNLLRALYEKIVFLEQKSREQDIIIANMSDQLTNFQHKYCNGTYIWYFNDFKNKIRAMKENPRIIHYSPGFFTSPYGYKMCIRINLSLKKPDHIAILIHVMKSGHDNTLDWPFTGKLTITIVHPNKSFKSIRETMMTRPELEAFKQPISDLNPKGFGYTEFALLDELIDADFVMNNQLIVKVSAQPV</sequence>
<dbReference type="PIRSF" id="PIRSF015614">
    <property type="entry name" value="TRAF"/>
    <property type="match status" value="1"/>
</dbReference>
<dbReference type="SMART" id="SM00061">
    <property type="entry name" value="MATH"/>
    <property type="match status" value="1"/>
</dbReference>
<dbReference type="GO" id="GO:0045087">
    <property type="term" value="P:innate immune response"/>
    <property type="evidence" value="ECO:0007669"/>
    <property type="project" value="TreeGrafter"/>
</dbReference>
<evidence type="ECO:0000256" key="1">
    <source>
        <dbReference type="ARBA" id="ARBA00004496"/>
    </source>
</evidence>
<gene>
    <name evidence="10" type="primary">LOC115874728</name>
</gene>
<reference evidence="10" key="1">
    <citation type="submission" date="2025-08" db="UniProtKB">
        <authorList>
            <consortium name="RefSeq"/>
        </authorList>
    </citation>
    <scope>IDENTIFICATION</scope>
    <source>
        <tissue evidence="10">Gonads</tissue>
    </source>
</reference>
<dbReference type="InterPro" id="IPR002083">
    <property type="entry name" value="MATH/TRAF_dom"/>
</dbReference>
<dbReference type="CTD" id="7189"/>
<dbReference type="GO" id="GO:0031663">
    <property type="term" value="P:lipopolysaccharide-mediated signaling pathway"/>
    <property type="evidence" value="ECO:0007669"/>
    <property type="project" value="TreeGrafter"/>
</dbReference>
<dbReference type="InterPro" id="IPR008974">
    <property type="entry name" value="TRAF-like"/>
</dbReference>
<dbReference type="Proteomes" id="UP000504635">
    <property type="component" value="Unplaced"/>
</dbReference>
<dbReference type="InterPro" id="IPR012227">
    <property type="entry name" value="TNF_rcpt-assoc_TRAF_met"/>
</dbReference>
<feature type="domain" description="RING-type" evidence="7">
    <location>
        <begin position="30"/>
        <end position="68"/>
    </location>
</feature>
<dbReference type="PANTHER" id="PTHR10131">
    <property type="entry name" value="TNF RECEPTOR ASSOCIATED FACTOR"/>
    <property type="match status" value="1"/>
</dbReference>
<dbReference type="RefSeq" id="XP_030745853.1">
    <property type="nucleotide sequence ID" value="XM_030889993.1"/>
</dbReference>
<dbReference type="GO" id="GO:0043122">
    <property type="term" value="P:regulation of canonical NF-kappaB signal transduction"/>
    <property type="evidence" value="ECO:0007669"/>
    <property type="project" value="TreeGrafter"/>
</dbReference>
<evidence type="ECO:0000259" key="8">
    <source>
        <dbReference type="PROSITE" id="PS50144"/>
    </source>
</evidence>
<dbReference type="InParanoid" id="A0A6J2X3U8"/>
<dbReference type="PROSITE" id="PS50144">
    <property type="entry name" value="MATH"/>
    <property type="match status" value="1"/>
</dbReference>
<dbReference type="GO" id="GO:0005737">
    <property type="term" value="C:cytoplasm"/>
    <property type="evidence" value="ECO:0007669"/>
    <property type="project" value="UniProtKB-SubCell"/>
</dbReference>
<dbReference type="GO" id="GO:0008270">
    <property type="term" value="F:zinc ion binding"/>
    <property type="evidence" value="ECO:0007669"/>
    <property type="project" value="UniProtKB-KW"/>
</dbReference>
<comment type="subcellular location">
    <subcellularLocation>
        <location evidence="1">Cytoplasm</location>
    </subcellularLocation>
</comment>
<dbReference type="GeneID" id="115874728"/>
<protein>
    <submittedName>
        <fullName evidence="10">TNF receptor-associated factor 6</fullName>
    </submittedName>
</protein>
<dbReference type="InterPro" id="IPR003613">
    <property type="entry name" value="Ubox_domain"/>
</dbReference>
<evidence type="ECO:0000313" key="10">
    <source>
        <dbReference type="RefSeq" id="XP_030745853.1"/>
    </source>
</evidence>
<evidence type="ECO:0000256" key="5">
    <source>
        <dbReference type="ARBA" id="ARBA00022833"/>
    </source>
</evidence>
<dbReference type="Pfam" id="PF21355">
    <property type="entry name" value="TRAF-mep_MATH"/>
    <property type="match status" value="1"/>
</dbReference>
<accession>A0A6J2X3U8</accession>
<dbReference type="AlphaFoldDB" id="A0A6J2X3U8"/>
<dbReference type="PANTHER" id="PTHR10131:SF152">
    <property type="entry name" value="TNF RECEPTOR-ASSOCIATED FACTOR 6"/>
    <property type="match status" value="1"/>
</dbReference>
<keyword evidence="3" id="KW-0479">Metal-binding</keyword>
<keyword evidence="2" id="KW-0963">Cytoplasm</keyword>
<keyword evidence="4 6" id="KW-0863">Zinc-finger</keyword>
<dbReference type="InterPro" id="IPR013083">
    <property type="entry name" value="Znf_RING/FYVE/PHD"/>
</dbReference>
<evidence type="ECO:0000313" key="9">
    <source>
        <dbReference type="Proteomes" id="UP000504635"/>
    </source>
</evidence>
<dbReference type="GO" id="GO:0042981">
    <property type="term" value="P:regulation of apoptotic process"/>
    <property type="evidence" value="ECO:0007669"/>
    <property type="project" value="InterPro"/>
</dbReference>
<dbReference type="PROSITE" id="PS50089">
    <property type="entry name" value="ZF_RING_2"/>
    <property type="match status" value="1"/>
</dbReference>
<evidence type="ECO:0000256" key="6">
    <source>
        <dbReference type="PROSITE-ProRule" id="PRU00175"/>
    </source>
</evidence>
<keyword evidence="5" id="KW-0862">Zinc</keyword>
<dbReference type="Gene3D" id="2.60.210.10">
    <property type="entry name" value="Apoptosis, Tumor Necrosis Factor Receptor Associated Protein 2, Chain A"/>
    <property type="match status" value="1"/>
</dbReference>
<dbReference type="FunCoup" id="A0A6J2X3U8">
    <property type="interactions" value="1454"/>
</dbReference>
<evidence type="ECO:0000256" key="4">
    <source>
        <dbReference type="ARBA" id="ARBA00022771"/>
    </source>
</evidence>
<evidence type="ECO:0000256" key="3">
    <source>
        <dbReference type="ARBA" id="ARBA00022723"/>
    </source>
</evidence>
<keyword evidence="9" id="KW-1185">Reference proteome</keyword>
<proteinExistence type="predicted"/>
<name>A0A6J2X3U8_SITOR</name>
<dbReference type="OrthoDB" id="6499288at2759"/>
<dbReference type="PROSITE" id="PS00518">
    <property type="entry name" value="ZF_RING_1"/>
    <property type="match status" value="1"/>
</dbReference>
<dbReference type="KEGG" id="soy:115874728"/>
<dbReference type="SUPFAM" id="SSF57850">
    <property type="entry name" value="RING/U-box"/>
    <property type="match status" value="1"/>
</dbReference>
<feature type="domain" description="MATH" evidence="8">
    <location>
        <begin position="249"/>
        <end position="392"/>
    </location>
</feature>
<dbReference type="InterPro" id="IPR049342">
    <property type="entry name" value="TRAF1-6_MATH_dom"/>
</dbReference>
<dbReference type="SMART" id="SM00184">
    <property type="entry name" value="RING"/>
    <property type="match status" value="1"/>
</dbReference>
<dbReference type="GO" id="GO:0061630">
    <property type="term" value="F:ubiquitin protein ligase activity"/>
    <property type="evidence" value="ECO:0007669"/>
    <property type="project" value="TreeGrafter"/>
</dbReference>
<dbReference type="SMART" id="SM00504">
    <property type="entry name" value="Ubox"/>
    <property type="match status" value="1"/>
</dbReference>
<keyword evidence="10" id="KW-0675">Receptor</keyword>
<dbReference type="InterPro" id="IPR001841">
    <property type="entry name" value="Znf_RING"/>
</dbReference>
<organism evidence="9 10">
    <name type="scientific">Sitophilus oryzae</name>
    <name type="common">Rice weevil</name>
    <name type="synonym">Curculio oryzae</name>
    <dbReference type="NCBI Taxonomy" id="7048"/>
    <lineage>
        <taxon>Eukaryota</taxon>
        <taxon>Metazoa</taxon>
        <taxon>Ecdysozoa</taxon>
        <taxon>Arthropoda</taxon>
        <taxon>Hexapoda</taxon>
        <taxon>Insecta</taxon>
        <taxon>Pterygota</taxon>
        <taxon>Neoptera</taxon>
        <taxon>Endopterygota</taxon>
        <taxon>Coleoptera</taxon>
        <taxon>Polyphaga</taxon>
        <taxon>Cucujiformia</taxon>
        <taxon>Curculionidae</taxon>
        <taxon>Dryophthorinae</taxon>
        <taxon>Sitophilus</taxon>
    </lineage>
</organism>
<evidence type="ECO:0000256" key="2">
    <source>
        <dbReference type="ARBA" id="ARBA00022490"/>
    </source>
</evidence>
<dbReference type="Gene3D" id="3.30.40.10">
    <property type="entry name" value="Zinc/RING finger domain, C3HC4 (zinc finger)"/>
    <property type="match status" value="1"/>
</dbReference>
<dbReference type="GO" id="GO:0016567">
    <property type="term" value="P:protein ubiquitination"/>
    <property type="evidence" value="ECO:0007669"/>
    <property type="project" value="InterPro"/>
</dbReference>